<evidence type="ECO:0000256" key="1">
    <source>
        <dbReference type="SAM" id="MobiDB-lite"/>
    </source>
</evidence>
<dbReference type="EMBL" id="VIVL01000021">
    <property type="protein sequence ID" value="TWD73637.1"/>
    <property type="molecule type" value="Genomic_DNA"/>
</dbReference>
<dbReference type="Proteomes" id="UP000319722">
    <property type="component" value="Unassembled WGS sequence"/>
</dbReference>
<comment type="caution">
    <text evidence="2">The sequence shown here is derived from an EMBL/GenBank/DDBJ whole genome shotgun (WGS) entry which is preliminary data.</text>
</comment>
<evidence type="ECO:0000313" key="2">
    <source>
        <dbReference type="EMBL" id="TWD73637.1"/>
    </source>
</evidence>
<feature type="region of interest" description="Disordered" evidence="1">
    <location>
        <begin position="488"/>
        <end position="509"/>
    </location>
</feature>
<sequence length="509" mass="57775">MPAGDYGLKQYVGRSMTRCPEPCTAMMRERTAPRMKMGLLWSDEWFFKYEGPFTRLAKLAIVNVLTSQRINKLLFGRGNSLSSFGAIHARSLVDPRWMSQTLRSDPNRKPHFSVAALHASSLHAYCGYLCFEIASDAQFRYCPTCLAQGFQSSIYQIDGILTCPIHGDAFSDRCPSCGGASPRYAVAAAAFDKPMRCSGCGACYANAWSLDGMVTSWTRVKGSDRLMVVQDWLQRVASRRWPRSGEYALAAMSAREQRLTIFDFLRRAVPLDLPGLHPNGMTVSVGELTHGPFRRRFLDELCAERTTIYRSIRRHFHRTLGIGRLIRRADATRDLSWAFQGVCYSRRGLTPPVLHGFLLWRTRFEGQLPIACYSPRKRFEFERKQMTWPGENRVVDQSTWANFALHCLRRDLAQTREWAERFEDFDTFSNDLAHSRCYELLSEFGEGLYPWRGHLPRGVGLLEHATRVELFCVQQGVELPRSQAAKDLRRPVGGVAENSKEGSELAAPG</sequence>
<organism evidence="2 3">
    <name type="scientific">Variovorax beijingensis</name>
    <dbReference type="NCBI Taxonomy" id="2496117"/>
    <lineage>
        <taxon>Bacteria</taxon>
        <taxon>Pseudomonadati</taxon>
        <taxon>Pseudomonadota</taxon>
        <taxon>Betaproteobacteria</taxon>
        <taxon>Burkholderiales</taxon>
        <taxon>Comamonadaceae</taxon>
        <taxon>Variovorax</taxon>
    </lineage>
</organism>
<reference evidence="2 3" key="1">
    <citation type="submission" date="2019-06" db="EMBL/GenBank/DDBJ databases">
        <title>Sorghum-associated microbial communities from plants grown in Nebraska, USA.</title>
        <authorList>
            <person name="Schachtman D."/>
        </authorList>
    </citation>
    <scope>NUCLEOTIDE SEQUENCE [LARGE SCALE GENOMIC DNA]</scope>
    <source>
        <strain evidence="2 3">T529</strain>
    </source>
</reference>
<accession>A0A561B477</accession>
<name>A0A561B477_9BURK</name>
<dbReference type="AlphaFoldDB" id="A0A561B477"/>
<protein>
    <recommendedName>
        <fullName evidence="4">TniQ protein</fullName>
    </recommendedName>
</protein>
<gene>
    <name evidence="2" type="ORF">FB547_12160</name>
</gene>
<proteinExistence type="predicted"/>
<evidence type="ECO:0008006" key="4">
    <source>
        <dbReference type="Google" id="ProtNLM"/>
    </source>
</evidence>
<evidence type="ECO:0000313" key="3">
    <source>
        <dbReference type="Proteomes" id="UP000319722"/>
    </source>
</evidence>